<evidence type="ECO:0000256" key="5">
    <source>
        <dbReference type="ARBA" id="ARBA00022741"/>
    </source>
</evidence>
<dbReference type="Pfam" id="PF13087">
    <property type="entry name" value="AAA_12"/>
    <property type="match status" value="1"/>
</dbReference>
<dbReference type="GO" id="GO:0008270">
    <property type="term" value="F:zinc ion binding"/>
    <property type="evidence" value="ECO:0007669"/>
    <property type="project" value="InterPro"/>
</dbReference>
<comment type="similarity">
    <text evidence="2">Belongs to the DNA2/NAM7 helicase family. SDE3 subfamily.</text>
</comment>
<feature type="domain" description="C2H2-type" evidence="12">
    <location>
        <begin position="27"/>
        <end position="49"/>
    </location>
</feature>
<evidence type="ECO:0000256" key="10">
    <source>
        <dbReference type="ARBA" id="ARBA00023158"/>
    </source>
</evidence>
<dbReference type="GO" id="GO:0003723">
    <property type="term" value="F:RNA binding"/>
    <property type="evidence" value="ECO:0007669"/>
    <property type="project" value="UniProtKB-KW"/>
</dbReference>
<reference evidence="14" key="1">
    <citation type="journal article" date="2014" name="Proc. Natl. Acad. Sci. U.S.A.">
        <title>Extensive sampling of basidiomycete genomes demonstrates inadequacy of the white-rot/brown-rot paradigm for wood decay fungi.</title>
        <authorList>
            <person name="Riley R."/>
            <person name="Salamov A.A."/>
            <person name="Brown D.W."/>
            <person name="Nagy L.G."/>
            <person name="Floudas D."/>
            <person name="Held B.W."/>
            <person name="Levasseur A."/>
            <person name="Lombard V."/>
            <person name="Morin E."/>
            <person name="Otillar R."/>
            <person name="Lindquist E.A."/>
            <person name="Sun H."/>
            <person name="LaButti K.M."/>
            <person name="Schmutz J."/>
            <person name="Jabbour D."/>
            <person name="Luo H."/>
            <person name="Baker S.E."/>
            <person name="Pisabarro A.G."/>
            <person name="Walton J.D."/>
            <person name="Blanchette R.A."/>
            <person name="Henrissat B."/>
            <person name="Martin F."/>
            <person name="Cullen D."/>
            <person name="Hibbett D.S."/>
            <person name="Grigoriev I.V."/>
        </authorList>
    </citation>
    <scope>NUCLEOTIDE SEQUENCE [LARGE SCALE GENOMIC DNA]</scope>
    <source>
        <strain evidence="14">CBS 339.88</strain>
    </source>
</reference>
<dbReference type="InterPro" id="IPR013087">
    <property type="entry name" value="Znf_C2H2_type"/>
</dbReference>
<dbReference type="PANTHER" id="PTHR45418">
    <property type="entry name" value="CANCER/TESTIS ANTIGEN 55"/>
    <property type="match status" value="1"/>
</dbReference>
<evidence type="ECO:0000256" key="8">
    <source>
        <dbReference type="ARBA" id="ARBA00022840"/>
    </source>
</evidence>
<evidence type="ECO:0000259" key="12">
    <source>
        <dbReference type="PROSITE" id="PS00028"/>
    </source>
</evidence>
<dbReference type="Pfam" id="PF13086">
    <property type="entry name" value="AAA_11"/>
    <property type="match status" value="2"/>
</dbReference>
<dbReference type="AlphaFoldDB" id="A0A067SNP5"/>
<dbReference type="InterPro" id="IPR041679">
    <property type="entry name" value="DNA2/NAM7-like_C"/>
</dbReference>
<dbReference type="GO" id="GO:0005524">
    <property type="term" value="F:ATP binding"/>
    <property type="evidence" value="ECO:0007669"/>
    <property type="project" value="UniProtKB-KW"/>
</dbReference>
<name>A0A067SNP5_GALM3</name>
<dbReference type="InterPro" id="IPR041677">
    <property type="entry name" value="DNA2/NAM7_AAA_11"/>
</dbReference>
<dbReference type="PROSITE" id="PS00028">
    <property type="entry name" value="ZINC_FINGER_C2H2_1"/>
    <property type="match status" value="1"/>
</dbReference>
<dbReference type="InterPro" id="IPR027417">
    <property type="entry name" value="P-loop_NTPase"/>
</dbReference>
<dbReference type="STRING" id="685588.A0A067SNP5"/>
<evidence type="ECO:0000313" key="13">
    <source>
        <dbReference type="EMBL" id="KDR68388.1"/>
    </source>
</evidence>
<dbReference type="SMART" id="SM00451">
    <property type="entry name" value="ZnF_U1"/>
    <property type="match status" value="3"/>
</dbReference>
<comment type="subcellular location">
    <subcellularLocation>
        <location evidence="1">Cytoplasm</location>
        <location evidence="1">Cytoplasmic ribonucleoprotein granule</location>
    </subcellularLocation>
</comment>
<proteinExistence type="inferred from homology"/>
<evidence type="ECO:0000256" key="9">
    <source>
        <dbReference type="ARBA" id="ARBA00022884"/>
    </source>
</evidence>
<dbReference type="FunFam" id="3.40.50.300:FF:000608">
    <property type="entry name" value="Mov10 RISC complex RNA helicase"/>
    <property type="match status" value="1"/>
</dbReference>
<dbReference type="SUPFAM" id="SSF52540">
    <property type="entry name" value="P-loop containing nucleoside triphosphate hydrolases"/>
    <property type="match status" value="1"/>
</dbReference>
<keyword evidence="8" id="KW-0067">ATP-binding</keyword>
<keyword evidence="6" id="KW-0378">Hydrolase</keyword>
<keyword evidence="4" id="KW-0963">Cytoplasm</keyword>
<dbReference type="Pfam" id="PF21634">
    <property type="entry name" value="MOV-10_beta-barrel"/>
    <property type="match status" value="1"/>
</dbReference>
<keyword evidence="9" id="KW-0694">RNA-binding</keyword>
<dbReference type="Proteomes" id="UP000027222">
    <property type="component" value="Unassembled WGS sequence"/>
</dbReference>
<evidence type="ECO:0000313" key="14">
    <source>
        <dbReference type="Proteomes" id="UP000027222"/>
    </source>
</evidence>
<protein>
    <recommendedName>
        <fullName evidence="3">RNA helicase</fullName>
        <ecNumber evidence="3">3.6.4.13</ecNumber>
    </recommendedName>
</protein>
<gene>
    <name evidence="13" type="ORF">GALMADRAFT_78731</name>
</gene>
<evidence type="ECO:0000256" key="7">
    <source>
        <dbReference type="ARBA" id="ARBA00022806"/>
    </source>
</evidence>
<dbReference type="HOGENOM" id="CLU_001666_6_3_1"/>
<dbReference type="PANTHER" id="PTHR45418:SF1">
    <property type="entry name" value="CANCER_TESTIS ANTIGEN 55"/>
    <property type="match status" value="1"/>
</dbReference>
<keyword evidence="14" id="KW-1185">Reference proteome</keyword>
<dbReference type="GO" id="GO:0031047">
    <property type="term" value="P:regulatory ncRNA-mediated gene silencing"/>
    <property type="evidence" value="ECO:0007669"/>
    <property type="project" value="UniProtKB-KW"/>
</dbReference>
<dbReference type="OrthoDB" id="6513042at2759"/>
<evidence type="ECO:0000256" key="11">
    <source>
        <dbReference type="ARBA" id="ARBA00047984"/>
    </source>
</evidence>
<dbReference type="GO" id="GO:0036464">
    <property type="term" value="C:cytoplasmic ribonucleoprotein granule"/>
    <property type="evidence" value="ECO:0007669"/>
    <property type="project" value="UniProtKB-SubCell"/>
</dbReference>
<comment type="catalytic activity">
    <reaction evidence="11">
        <text>ATP + H2O = ADP + phosphate + H(+)</text>
        <dbReference type="Rhea" id="RHEA:13065"/>
        <dbReference type="ChEBI" id="CHEBI:15377"/>
        <dbReference type="ChEBI" id="CHEBI:15378"/>
        <dbReference type="ChEBI" id="CHEBI:30616"/>
        <dbReference type="ChEBI" id="CHEBI:43474"/>
        <dbReference type="ChEBI" id="CHEBI:456216"/>
        <dbReference type="EC" id="3.6.4.13"/>
    </reaction>
</comment>
<dbReference type="GO" id="GO:0032574">
    <property type="term" value="F:5'-3' RNA helicase activity"/>
    <property type="evidence" value="ECO:0007669"/>
    <property type="project" value="InterPro"/>
</dbReference>
<dbReference type="CDD" id="cd18038">
    <property type="entry name" value="DEXXQc_Helz-like"/>
    <property type="match status" value="1"/>
</dbReference>
<dbReference type="InterPro" id="IPR049080">
    <property type="entry name" value="MOV-10-like_beta-barrel"/>
</dbReference>
<dbReference type="EC" id="3.6.4.13" evidence="3"/>
<dbReference type="EMBL" id="KL142408">
    <property type="protein sequence ID" value="KDR68388.1"/>
    <property type="molecule type" value="Genomic_DNA"/>
</dbReference>
<evidence type="ECO:0000256" key="1">
    <source>
        <dbReference type="ARBA" id="ARBA00004331"/>
    </source>
</evidence>
<keyword evidence="5" id="KW-0547">Nucleotide-binding</keyword>
<accession>A0A067SNP5</accession>
<evidence type="ECO:0000256" key="4">
    <source>
        <dbReference type="ARBA" id="ARBA00022490"/>
    </source>
</evidence>
<dbReference type="GO" id="GO:0016787">
    <property type="term" value="F:hydrolase activity"/>
    <property type="evidence" value="ECO:0007669"/>
    <property type="project" value="UniProtKB-KW"/>
</dbReference>
<sequence length="998" mass="111511">MTNCPDVLSLGSCSNNACPYTHNVLTCEPCNFVFSDQDAYDIHLSTDKHRNRVSGCSFAAHCCICVANISGGEKQWTQHVHGKRHRGRALTQGISAEVEPQVASTTPHAVFCDLCQCMVQNRSWTSHTNNDKHKSRVSFMKYRNAIEEAEADKNGVVVEGVFDFDVVDPAAARVGKEIIATVKTAVPSSRCVLLEVKLASAQGNRRGGSAFSAAFQGATRNITSQNSVRIVVTLKQTYIGRYEDRLELIFEDTRLKKRFVIVRTLKAIVGNKAEHEAMRPKAPYVPRTRSTRKRILEVVEGIRPPALTAVRYVVPLPKANMPTQLQFVLAGSESTSRCTSHIRKVFLPASLTSNTYGRHFKLLLWIEEFKMEQDLERYDIPDATLRRYQNYYYLEVPGLAEKRPSVLVGDCIFVQEQGASDGRWFEGHVHVVRQAEVGLRFHGSFGRYSEGRRFHVRFKLNRIPARRQHHAMDSVFAEDRVLFPRVSHLPLGAARRPSSVAMKLFNPLISTNQPQLQAVASIVTLPPGSPPFVVFGPPGTGKTITIVEAIRQVLVHNPRAKILACAPSNSAGDLIASRLRGGLAPAKLFRFYAPSRFKGQVPDDLLSYTFIQPDGHFAVPPMDVMKGFQVVVSTCVSASFASGIGLDRGHFSHIFIDETGQATEPEAFVSIKTMADSTTNIVLSGDPKQLGPIIRSGIARELGLEMSYLERLMDREAYDLKNSYGKSVVKLTKNFRSHNAILRFPNERFYGNELQESANPAVINSYLDSSYLPSKKFPIVFHAVSGKDDREASSPSFFNIDEVLQIKSYVQKLKNDRHFRTTDADIGVIAPYHAQCQKLRKSLCSIADGVKVGSVEEFQGQERKVILISTVRSSKEFVEYDLKHTLGFVANPRRFNVAVTRAQAMLIIVGDPHVLSLDPLWRSFLNYIHLNGGWIGPEITWDPSLPVDEAGRYDKAIRTALAAQLDMNEFARRMESLTMAEVDEDLDANVDRPWRDVE</sequence>
<dbReference type="CDD" id="cd18808">
    <property type="entry name" value="SF1_C_Upf1"/>
    <property type="match status" value="1"/>
</dbReference>
<keyword evidence="10" id="KW-0943">RNA-mediated gene silencing</keyword>
<dbReference type="Gene3D" id="3.40.50.300">
    <property type="entry name" value="P-loop containing nucleotide triphosphate hydrolases"/>
    <property type="match status" value="2"/>
</dbReference>
<dbReference type="InterPro" id="IPR003604">
    <property type="entry name" value="Matrin/U1-like-C_Znf_C2H2"/>
</dbReference>
<evidence type="ECO:0000256" key="2">
    <source>
        <dbReference type="ARBA" id="ARBA00005601"/>
    </source>
</evidence>
<evidence type="ECO:0000256" key="3">
    <source>
        <dbReference type="ARBA" id="ARBA00012552"/>
    </source>
</evidence>
<dbReference type="InterPro" id="IPR047187">
    <property type="entry name" value="SF1_C_Upf1"/>
</dbReference>
<dbReference type="InterPro" id="IPR026122">
    <property type="entry name" value="MOV-10/SDE3_DEXXQ/H-box"/>
</dbReference>
<organism evidence="13 14">
    <name type="scientific">Galerina marginata (strain CBS 339.88)</name>
    <dbReference type="NCBI Taxonomy" id="685588"/>
    <lineage>
        <taxon>Eukaryota</taxon>
        <taxon>Fungi</taxon>
        <taxon>Dikarya</taxon>
        <taxon>Basidiomycota</taxon>
        <taxon>Agaricomycotina</taxon>
        <taxon>Agaricomycetes</taxon>
        <taxon>Agaricomycetidae</taxon>
        <taxon>Agaricales</taxon>
        <taxon>Agaricineae</taxon>
        <taxon>Strophariaceae</taxon>
        <taxon>Galerina</taxon>
    </lineage>
</organism>
<evidence type="ECO:0000256" key="6">
    <source>
        <dbReference type="ARBA" id="ARBA00022801"/>
    </source>
</evidence>
<keyword evidence="7" id="KW-0347">Helicase</keyword>